<dbReference type="PANTHER" id="PTHR31111:SF17">
    <property type="entry name" value="F-BOX DOMAIN-CONTAINING PROTEIN"/>
    <property type="match status" value="1"/>
</dbReference>
<reference evidence="2 3" key="1">
    <citation type="submission" date="2024-04" db="EMBL/GenBank/DDBJ databases">
        <title>Genome assembly C_amara_ONT_v2.</title>
        <authorList>
            <person name="Yant L."/>
            <person name="Moore C."/>
            <person name="Slenker M."/>
        </authorList>
    </citation>
    <scope>NUCLEOTIDE SEQUENCE [LARGE SCALE GENOMIC DNA]</scope>
    <source>
        <tissue evidence="2">Leaf</tissue>
    </source>
</reference>
<dbReference type="InterPro" id="IPR017451">
    <property type="entry name" value="F-box-assoc_interact_dom"/>
</dbReference>
<dbReference type="PANTHER" id="PTHR31111">
    <property type="entry name" value="BNAA05G37150D PROTEIN-RELATED"/>
    <property type="match status" value="1"/>
</dbReference>
<dbReference type="Proteomes" id="UP001558713">
    <property type="component" value="Unassembled WGS sequence"/>
</dbReference>
<evidence type="ECO:0000259" key="1">
    <source>
        <dbReference type="Pfam" id="PF08268"/>
    </source>
</evidence>
<organism evidence="2 3">
    <name type="scientific">Cardamine amara subsp. amara</name>
    <dbReference type="NCBI Taxonomy" id="228776"/>
    <lineage>
        <taxon>Eukaryota</taxon>
        <taxon>Viridiplantae</taxon>
        <taxon>Streptophyta</taxon>
        <taxon>Embryophyta</taxon>
        <taxon>Tracheophyta</taxon>
        <taxon>Spermatophyta</taxon>
        <taxon>Magnoliopsida</taxon>
        <taxon>eudicotyledons</taxon>
        <taxon>Gunneridae</taxon>
        <taxon>Pentapetalae</taxon>
        <taxon>rosids</taxon>
        <taxon>malvids</taxon>
        <taxon>Brassicales</taxon>
        <taxon>Brassicaceae</taxon>
        <taxon>Cardamineae</taxon>
        <taxon>Cardamine</taxon>
    </lineage>
</organism>
<protein>
    <submittedName>
        <fullName evidence="2">F-box/kelch-repeat protein</fullName>
    </submittedName>
</protein>
<feature type="domain" description="F-box associated beta-propeller type 3" evidence="1">
    <location>
        <begin position="1"/>
        <end position="143"/>
    </location>
</feature>
<dbReference type="AlphaFoldDB" id="A0ABD1AEN4"/>
<dbReference type="Pfam" id="PF08268">
    <property type="entry name" value="FBA_3"/>
    <property type="match status" value="1"/>
</dbReference>
<gene>
    <name evidence="2" type="ORF">V5N11_011545</name>
</gene>
<proteinExistence type="predicted"/>
<comment type="caution">
    <text evidence="2">The sequence shown here is derived from an EMBL/GenBank/DDBJ whole genome shotgun (WGS) entry which is preliminary data.</text>
</comment>
<accession>A0ABD1AEN4</accession>
<dbReference type="InterPro" id="IPR013187">
    <property type="entry name" value="F-box-assoc_dom_typ3"/>
</dbReference>
<keyword evidence="3" id="KW-1185">Reference proteome</keyword>
<dbReference type="EMBL" id="JBANAX010000521">
    <property type="protein sequence ID" value="KAL1205262.1"/>
    <property type="molecule type" value="Genomic_DNA"/>
</dbReference>
<evidence type="ECO:0000313" key="2">
    <source>
        <dbReference type="EMBL" id="KAL1205262.1"/>
    </source>
</evidence>
<dbReference type="NCBIfam" id="TIGR01640">
    <property type="entry name" value="F_box_assoc_1"/>
    <property type="match status" value="1"/>
</dbReference>
<name>A0ABD1AEN4_CARAN</name>
<sequence length="160" mass="18449">MLVSFDFNSEETSMLPAPDIPFFSTDDPIEYCGKVAILDYSHIGKEGMMKLWVMEDADKNVWWSEKTLVLHPSQIHLVNNISLRIQGTTRNGEVIFVPHNITNTRTGDAIVEPQNITLLHIFLYDLQKNLMRKVEINESPYHTKIWDVVGIDDVENLMNF</sequence>
<evidence type="ECO:0000313" key="3">
    <source>
        <dbReference type="Proteomes" id="UP001558713"/>
    </source>
</evidence>